<proteinExistence type="predicted"/>
<evidence type="ECO:0000256" key="1">
    <source>
        <dbReference type="SAM" id="SignalP"/>
    </source>
</evidence>
<dbReference type="Proteomes" id="UP000003157">
    <property type="component" value="Unassembled WGS sequence"/>
</dbReference>
<dbReference type="EMBL" id="ADKX01000046">
    <property type="protein sequence ID" value="EFW03493.1"/>
    <property type="molecule type" value="Genomic_DNA"/>
</dbReference>
<sequence length="195" mass="22641">MKKICVLLTSFLIVCLFTFNVKALETPNLSNYENALAEINKEYHTHFMILTEEQYKTENYQSIYKKTYDEYIQNILDTDVEIFKSEFIKAISYNDNAEVQINTNARSTFGTKSVNFYENKNRMTLSYKYNGRTFDTSYKPSATVQRLNSSVFFLMRSYTGSFKNSNRTYSVIASGEIVTGFGVQKGHKFTVNFNL</sequence>
<dbReference type="HOGENOM" id="CLU_1364251_0_0_9"/>
<accession>E7GEP2</accession>
<comment type="caution">
    <text evidence="2">The sequence shown here is derived from an EMBL/GenBank/DDBJ whole genome shotgun (WGS) entry which is preliminary data.</text>
</comment>
<gene>
    <name evidence="2" type="ORF">HMPREF9488_03184</name>
</gene>
<keyword evidence="1" id="KW-0732">Signal</keyword>
<protein>
    <submittedName>
        <fullName evidence="2">Uncharacterized protein</fullName>
    </submittedName>
</protein>
<reference evidence="2 3" key="1">
    <citation type="submission" date="2010-12" db="EMBL/GenBank/DDBJ databases">
        <title>The Genome Sequence of Coprobacillus sp. strain 29_1.</title>
        <authorList>
            <consortium name="The Broad Institute Genome Sequencing Platform"/>
            <person name="Earl A."/>
            <person name="Ward D."/>
            <person name="Feldgarden M."/>
            <person name="Gevers D."/>
            <person name="Daigneault M."/>
            <person name="Sibley C.D."/>
            <person name="White A."/>
            <person name="Strauss J."/>
            <person name="Allen-Vercoe E."/>
            <person name="Young S.K."/>
            <person name="Zeng Q."/>
            <person name="Gargeya S."/>
            <person name="Fitzgerald M."/>
            <person name="Haas B."/>
            <person name="Abouelleil A."/>
            <person name="Alvarado L."/>
            <person name="Arachchi H.M."/>
            <person name="Berlin A."/>
            <person name="Brown A."/>
            <person name="Chapman S.B."/>
            <person name="Chen Z."/>
            <person name="Dunbar C."/>
            <person name="Freedman E."/>
            <person name="Gearin G."/>
            <person name="Gellesch M."/>
            <person name="Goldberg J."/>
            <person name="Griggs A."/>
            <person name="Gujja S."/>
            <person name="Heilman E."/>
            <person name="Heiman D."/>
            <person name="Howarth C."/>
            <person name="Larson L."/>
            <person name="Lui A."/>
            <person name="MacDonald P.J.P."/>
            <person name="Mehta T."/>
            <person name="Montmayeur A."/>
            <person name="Murphy C."/>
            <person name="Neiman D."/>
            <person name="Pearson M."/>
            <person name="Priest M."/>
            <person name="Roberts A."/>
            <person name="Saif S."/>
            <person name="Shea T."/>
            <person name="Shenoy N."/>
            <person name="Sisk P."/>
            <person name="Stolte C."/>
            <person name="Sykes S."/>
            <person name="White J."/>
            <person name="Yandava C."/>
            <person name="Nusbaum C."/>
            <person name="Birren B."/>
        </authorList>
    </citation>
    <scope>NUCLEOTIDE SEQUENCE [LARGE SCALE GENOMIC DNA]</scope>
    <source>
        <strain evidence="2 3">29_1</strain>
    </source>
</reference>
<dbReference type="AlphaFoldDB" id="E7GEP2"/>
<name>E7GEP2_9FIRM</name>
<feature type="chain" id="PRO_5003220756" evidence="1">
    <location>
        <begin position="24"/>
        <end position="195"/>
    </location>
</feature>
<keyword evidence="3" id="KW-1185">Reference proteome</keyword>
<dbReference type="RefSeq" id="WP_008790266.1">
    <property type="nucleotide sequence ID" value="NZ_AKCB01000004.1"/>
</dbReference>
<evidence type="ECO:0000313" key="3">
    <source>
        <dbReference type="Proteomes" id="UP000003157"/>
    </source>
</evidence>
<organism evidence="2 3">
    <name type="scientific">Coprobacillus cateniformis</name>
    <dbReference type="NCBI Taxonomy" id="100884"/>
    <lineage>
        <taxon>Bacteria</taxon>
        <taxon>Bacillati</taxon>
        <taxon>Bacillota</taxon>
        <taxon>Erysipelotrichia</taxon>
        <taxon>Erysipelotrichales</taxon>
        <taxon>Coprobacillaceae</taxon>
        <taxon>Coprobacillus</taxon>
    </lineage>
</organism>
<evidence type="ECO:0000313" key="2">
    <source>
        <dbReference type="EMBL" id="EFW03493.1"/>
    </source>
</evidence>
<feature type="signal peptide" evidence="1">
    <location>
        <begin position="1"/>
        <end position="23"/>
    </location>
</feature>
<dbReference type="GeneID" id="78231548"/>
<dbReference type="STRING" id="100884.GCA_000269565_03808"/>